<protein>
    <submittedName>
        <fullName evidence="1">Uncharacterized protein</fullName>
    </submittedName>
</protein>
<accession>A0A369VZS6</accession>
<proteinExistence type="predicted"/>
<keyword evidence="2" id="KW-1185">Reference proteome</keyword>
<evidence type="ECO:0000313" key="2">
    <source>
        <dbReference type="Proteomes" id="UP000253918"/>
    </source>
</evidence>
<gene>
    <name evidence="1" type="ORF">DVW87_02650</name>
</gene>
<name>A0A369VZS6_9SPHN</name>
<dbReference type="Proteomes" id="UP000253918">
    <property type="component" value="Unassembled WGS sequence"/>
</dbReference>
<dbReference type="EMBL" id="QQNB01000001">
    <property type="protein sequence ID" value="RDE06620.1"/>
    <property type="molecule type" value="Genomic_DNA"/>
</dbReference>
<reference evidence="1 2" key="1">
    <citation type="submission" date="2018-07" db="EMBL/GenBank/DDBJ databases">
        <title>a novel species of Sphingomonas isolated from the rhizosphere soil of Araceae plant.</title>
        <authorList>
            <person name="Zhiyong W."/>
            <person name="Qinglan Z."/>
            <person name="Zhiwei F."/>
            <person name="Ding X."/>
            <person name="Gejiao W."/>
            <person name="Shixue Z."/>
        </authorList>
    </citation>
    <scope>NUCLEOTIDE SEQUENCE [LARGE SCALE GENOMIC DNA]</scope>
    <source>
        <strain evidence="1 2">WZY 27</strain>
    </source>
</reference>
<dbReference type="AlphaFoldDB" id="A0A369VZS6"/>
<evidence type="ECO:0000313" key="1">
    <source>
        <dbReference type="EMBL" id="RDE06620.1"/>
    </source>
</evidence>
<sequence>MEEGGSDLLRLVGEALYGPQWQTPLSRDLKVTDRTVRNWAAGSARPNDLPDRLLSLLRHRAEHLRELISLVERSKNGAC</sequence>
<comment type="caution">
    <text evidence="1">The sequence shown here is derived from an EMBL/GenBank/DDBJ whole genome shotgun (WGS) entry which is preliminary data.</text>
</comment>
<organism evidence="1 2">
    <name type="scientific">Sphingomonas aracearum</name>
    <dbReference type="NCBI Taxonomy" id="2283317"/>
    <lineage>
        <taxon>Bacteria</taxon>
        <taxon>Pseudomonadati</taxon>
        <taxon>Pseudomonadota</taxon>
        <taxon>Alphaproteobacteria</taxon>
        <taxon>Sphingomonadales</taxon>
        <taxon>Sphingomonadaceae</taxon>
        <taxon>Sphingomonas</taxon>
    </lineage>
</organism>